<gene>
    <name evidence="1" type="ORF">SAMN05216366_102152</name>
</gene>
<accession>A0A1H0N2S6</accession>
<organism evidence="1 2">
    <name type="scientific">Selenomonas ruminantium</name>
    <dbReference type="NCBI Taxonomy" id="971"/>
    <lineage>
        <taxon>Bacteria</taxon>
        <taxon>Bacillati</taxon>
        <taxon>Bacillota</taxon>
        <taxon>Negativicutes</taxon>
        <taxon>Selenomonadales</taxon>
        <taxon>Selenomonadaceae</taxon>
        <taxon>Selenomonas</taxon>
    </lineage>
</organism>
<dbReference type="AlphaFoldDB" id="A0A1H0N2S6"/>
<evidence type="ECO:0000313" key="2">
    <source>
        <dbReference type="Proteomes" id="UP000182412"/>
    </source>
</evidence>
<dbReference type="RefSeq" id="WP_176756690.1">
    <property type="nucleotide sequence ID" value="NZ_FNJQ01000002.1"/>
</dbReference>
<proteinExistence type="predicted"/>
<evidence type="ECO:0000313" key="1">
    <source>
        <dbReference type="EMBL" id="SDO87019.1"/>
    </source>
</evidence>
<reference evidence="1 2" key="1">
    <citation type="submission" date="2016-10" db="EMBL/GenBank/DDBJ databases">
        <authorList>
            <person name="de Groot N.N."/>
        </authorList>
    </citation>
    <scope>NUCLEOTIDE SEQUENCE [LARGE SCALE GENOMIC DNA]</scope>
    <source>
        <strain evidence="1 2">S137</strain>
    </source>
</reference>
<name>A0A1H0N2S6_SELRU</name>
<sequence>MNGLAWKELYDAFASFAYIARRQGFYIGWIEEMEHSLFDMCPYPRSYKPNWRKEKFK</sequence>
<dbReference type="Proteomes" id="UP000182412">
    <property type="component" value="Unassembled WGS sequence"/>
</dbReference>
<protein>
    <submittedName>
        <fullName evidence="1">Uncharacterized protein</fullName>
    </submittedName>
</protein>
<dbReference type="EMBL" id="FNJQ01000002">
    <property type="protein sequence ID" value="SDO87019.1"/>
    <property type="molecule type" value="Genomic_DNA"/>
</dbReference>